<dbReference type="InterPro" id="IPR051681">
    <property type="entry name" value="Ser/Thr_Kinases-Pseudokinases"/>
</dbReference>
<keyword evidence="3" id="KW-1185">Reference proteome</keyword>
<dbReference type="InterPro" id="IPR011009">
    <property type="entry name" value="Kinase-like_dom_sf"/>
</dbReference>
<dbReference type="Gene3D" id="1.10.510.10">
    <property type="entry name" value="Transferase(Phosphotransferase) domain 1"/>
    <property type="match status" value="1"/>
</dbReference>
<dbReference type="PROSITE" id="PS50011">
    <property type="entry name" value="PROTEIN_KINASE_DOM"/>
    <property type="match status" value="1"/>
</dbReference>
<evidence type="ECO:0000313" key="3">
    <source>
        <dbReference type="Proteomes" id="UP001140502"/>
    </source>
</evidence>
<dbReference type="GO" id="GO:0004674">
    <property type="term" value="F:protein serine/threonine kinase activity"/>
    <property type="evidence" value="ECO:0007669"/>
    <property type="project" value="TreeGrafter"/>
</dbReference>
<name>A0A9W8T9M6_9HYPO</name>
<sequence>MGAGGSVYSINDTIAFKCANVYDNPQPSHAEDIAESAEKAAHEQEIYKILMANPHPFILRGILLIPEGIFMERMVGTLYDRIKEPVRSRPPPPPSDLERRWILQLSSAVAWLETLGLAHGDLRPKNILLASNDDIRVADFDVTRRVGEEVYTVTAPFGKMNPGWKHPIAGPGTEQFALASCIYNIRFGEEPMSDIDGPEMVQMLMRGELPPRPDDGELGDLLVDCWSEKFESIAAVDEKLRKLFGAKDCVAPVEDSSRGEMLLADCHRFLEKEKFEREKFEREKFEREKFEKEKLEKEERQTDMAVGGVFLP</sequence>
<reference evidence="2" key="1">
    <citation type="submission" date="2022-10" db="EMBL/GenBank/DDBJ databases">
        <title>Tapping the CABI collections for fungal endophytes: first genome assemblies for Collariella, Neodidymelliopsis, Ascochyta clinopodiicola, Didymella pomorum, Didymosphaeria variabile, Neocosmospora piperis and Neocucurbitaria cava.</title>
        <authorList>
            <person name="Hill R."/>
        </authorList>
    </citation>
    <scope>NUCLEOTIDE SEQUENCE</scope>
    <source>
        <strain evidence="2">IMI 366586</strain>
    </source>
</reference>
<dbReference type="AlphaFoldDB" id="A0A9W8T9M6"/>
<comment type="caution">
    <text evidence="2">The sequence shown here is derived from an EMBL/GenBank/DDBJ whole genome shotgun (WGS) entry which is preliminary data.</text>
</comment>
<dbReference type="Pfam" id="PF07714">
    <property type="entry name" value="PK_Tyr_Ser-Thr"/>
    <property type="match status" value="1"/>
</dbReference>
<evidence type="ECO:0000259" key="1">
    <source>
        <dbReference type="PROSITE" id="PS50011"/>
    </source>
</evidence>
<dbReference type="GO" id="GO:0005524">
    <property type="term" value="F:ATP binding"/>
    <property type="evidence" value="ECO:0007669"/>
    <property type="project" value="InterPro"/>
</dbReference>
<dbReference type="Proteomes" id="UP001140502">
    <property type="component" value="Unassembled WGS sequence"/>
</dbReference>
<organism evidence="2 3">
    <name type="scientific">Fusarium piperis</name>
    <dbReference type="NCBI Taxonomy" id="1435070"/>
    <lineage>
        <taxon>Eukaryota</taxon>
        <taxon>Fungi</taxon>
        <taxon>Dikarya</taxon>
        <taxon>Ascomycota</taxon>
        <taxon>Pezizomycotina</taxon>
        <taxon>Sordariomycetes</taxon>
        <taxon>Hypocreomycetidae</taxon>
        <taxon>Hypocreales</taxon>
        <taxon>Nectriaceae</taxon>
        <taxon>Fusarium</taxon>
        <taxon>Fusarium solani species complex</taxon>
    </lineage>
</organism>
<accession>A0A9W8T9M6</accession>
<dbReference type="InterPro" id="IPR001245">
    <property type="entry name" value="Ser-Thr/Tyr_kinase_cat_dom"/>
</dbReference>
<dbReference type="InterPro" id="IPR000719">
    <property type="entry name" value="Prot_kinase_dom"/>
</dbReference>
<evidence type="ECO:0000313" key="2">
    <source>
        <dbReference type="EMBL" id="KAJ4307471.1"/>
    </source>
</evidence>
<dbReference type="SUPFAM" id="SSF56112">
    <property type="entry name" value="Protein kinase-like (PK-like)"/>
    <property type="match status" value="1"/>
</dbReference>
<protein>
    <recommendedName>
        <fullName evidence="1">Protein kinase domain-containing protein</fullName>
    </recommendedName>
</protein>
<feature type="domain" description="Protein kinase" evidence="1">
    <location>
        <begin position="1"/>
        <end position="270"/>
    </location>
</feature>
<dbReference type="PANTHER" id="PTHR44329">
    <property type="entry name" value="SERINE/THREONINE-PROTEIN KINASE TNNI3K-RELATED"/>
    <property type="match status" value="1"/>
</dbReference>
<proteinExistence type="predicted"/>
<dbReference type="EMBL" id="JAPEUR010000751">
    <property type="protein sequence ID" value="KAJ4307471.1"/>
    <property type="molecule type" value="Genomic_DNA"/>
</dbReference>
<dbReference type="OrthoDB" id="4062651at2759"/>
<gene>
    <name evidence="2" type="ORF">N0V84_012711</name>
</gene>